<feature type="transmembrane region" description="Helical" evidence="11">
    <location>
        <begin position="832"/>
        <end position="854"/>
    </location>
</feature>
<dbReference type="InterPro" id="IPR023298">
    <property type="entry name" value="ATPase_P-typ_TM_dom_sf"/>
</dbReference>
<dbReference type="InterPro" id="IPR023214">
    <property type="entry name" value="HAD_sf"/>
</dbReference>
<sequence length="886" mass="90913">MSDACCRDGDAPAAKTLVDPVCGMAVDAASPHASEHAGRSYRFCCAGCKAKFDAAPEDWLRREPAPAGGCCGAPATSVARTGHGAHRHDRDLSDGRAHEPTHERAPGQMHEPAHGQAHDPDPAAGERDPVCGMRVDPRATAHHADYAGRTYHFCAARCRGKFVADPGKYLSGGSPAPSAPPGTVYTCPMHPEVRQIGPGHCPKCGMALEPLLPAAGADDDGGLGAMARRLALLAALTLPVFVLAMGPHLFGWHWPAPWDAAAGWAEALLASAVVLWGGAPFFARGWRSLRPWSPNMYTLIALGTGVAWAYSAVAFLAPGLFPAGMRGMHGRVDVYFESAAVIVTLVTLGDFLELRARRRTGAALKALLGLAPKTARRIAADGGEQDVPLEEVQPGDVLRVRPGEKVPVDGVVLDGASHVDESMLTGEPLPVAKAAGERLAGGTVNQDGALTMRAEKVGADTLLAQIVALVAQAQRSRAPLQRVADRVAAWFVPAVVAVAALAFAAWLAWGPAPRVAHALVAAVSVLIIACPCALGLATPISIMVASGRGAQAGVLFRDAAAIEALQDIDTLAVDKTGTLTEGRPSLREVAALGALSRERLLALAAALERPSEHPLARAVVAGAQEAGVAVPDVQDFRTLTGQGVQGRVEGRSVALGNARLMQALGVAVDAAAAAQAERLRADGATVMFLAVDGAAAGLVAVADRLKPGAAAAAQALHRDGLRLVMLTGDNATTAAAVAGALGIDEVRADVSPAGKAQAVGALKAAGRRVAMAGDGINDAPALAAADVGIAMGNGTDVAMESAQVTLVKGDLGAILRARALSRATVRNIRQNLFFAFVYNAVGVPLAAGALYPWLGVTLSPMVAALAMSLSSVSVVGNALRLRKAAL</sequence>
<dbReference type="PANTHER" id="PTHR43520">
    <property type="entry name" value="ATP7, ISOFORM B"/>
    <property type="match status" value="1"/>
</dbReference>
<comment type="similarity">
    <text evidence="2 11">Belongs to the cation transport ATPase (P-type) (TC 3.A.3) family. Type IB subfamily.</text>
</comment>
<dbReference type="SFLD" id="SFLDG00002">
    <property type="entry name" value="C1.7:_P-type_atpase_like"/>
    <property type="match status" value="1"/>
</dbReference>
<dbReference type="SFLD" id="SFLDS00003">
    <property type="entry name" value="Haloacid_Dehalogenase"/>
    <property type="match status" value="1"/>
</dbReference>
<dbReference type="AlphaFoldDB" id="A0A316HYU8"/>
<dbReference type="Gene3D" id="3.40.50.1000">
    <property type="entry name" value="HAD superfamily/HAD-like"/>
    <property type="match status" value="1"/>
</dbReference>
<dbReference type="PRINTS" id="PR00943">
    <property type="entry name" value="CUATPASE"/>
</dbReference>
<dbReference type="GO" id="GO:0060003">
    <property type="term" value="P:copper ion export"/>
    <property type="evidence" value="ECO:0007669"/>
    <property type="project" value="UniProtKB-ARBA"/>
</dbReference>
<dbReference type="PANTHER" id="PTHR43520:SF8">
    <property type="entry name" value="P-TYPE CU(+) TRANSPORTER"/>
    <property type="match status" value="1"/>
</dbReference>
<dbReference type="SMART" id="SM00746">
    <property type="entry name" value="TRASH"/>
    <property type="match status" value="2"/>
</dbReference>
<feature type="transmembrane region" description="Helical" evidence="11">
    <location>
        <begin position="334"/>
        <end position="352"/>
    </location>
</feature>
<evidence type="ECO:0000256" key="5">
    <source>
        <dbReference type="ARBA" id="ARBA00022723"/>
    </source>
</evidence>
<dbReference type="CDD" id="cd02094">
    <property type="entry name" value="P-type_ATPase_Cu-like"/>
    <property type="match status" value="1"/>
</dbReference>
<keyword evidence="5 11" id="KW-0479">Metal-binding</keyword>
<dbReference type="PRINTS" id="PR00119">
    <property type="entry name" value="CATATPASE"/>
</dbReference>
<evidence type="ECO:0000256" key="9">
    <source>
        <dbReference type="ARBA" id="ARBA00022989"/>
    </source>
</evidence>
<keyword evidence="10 11" id="KW-0472">Membrane</keyword>
<dbReference type="InterPro" id="IPR012348">
    <property type="entry name" value="RNR-like"/>
</dbReference>
<dbReference type="SFLD" id="SFLDF00027">
    <property type="entry name" value="p-type_atpase"/>
    <property type="match status" value="1"/>
</dbReference>
<dbReference type="InterPro" id="IPR023299">
    <property type="entry name" value="ATPase_P-typ_cyto_dom_N"/>
</dbReference>
<feature type="transmembrane region" description="Helical" evidence="11">
    <location>
        <begin position="295"/>
        <end position="322"/>
    </location>
</feature>
<keyword evidence="4 11" id="KW-0812">Transmembrane</keyword>
<dbReference type="InterPro" id="IPR059000">
    <property type="entry name" value="ATPase_P-type_domA"/>
</dbReference>
<evidence type="ECO:0000256" key="11">
    <source>
        <dbReference type="RuleBase" id="RU362081"/>
    </source>
</evidence>
<evidence type="ECO:0000313" key="14">
    <source>
        <dbReference type="EMBL" id="PWK85340.1"/>
    </source>
</evidence>
<dbReference type="InterPro" id="IPR044492">
    <property type="entry name" value="P_typ_ATPase_HD_dom"/>
</dbReference>
<dbReference type="Proteomes" id="UP000245812">
    <property type="component" value="Unassembled WGS sequence"/>
</dbReference>
<keyword evidence="3 11" id="KW-1003">Cell membrane</keyword>
<feature type="transmembrane region" description="Helical" evidence="11">
    <location>
        <begin position="262"/>
        <end position="283"/>
    </location>
</feature>
<dbReference type="Gene3D" id="3.40.1110.10">
    <property type="entry name" value="Calcium-transporting ATPase, cytoplasmic domain N"/>
    <property type="match status" value="1"/>
</dbReference>
<dbReference type="PROSITE" id="PS00154">
    <property type="entry name" value="ATPASE_E1_E2"/>
    <property type="match status" value="1"/>
</dbReference>
<evidence type="ECO:0000256" key="8">
    <source>
        <dbReference type="ARBA" id="ARBA00022967"/>
    </source>
</evidence>
<dbReference type="InterPro" id="IPR011017">
    <property type="entry name" value="TRASH_dom"/>
</dbReference>
<keyword evidence="7 11" id="KW-0067">ATP-binding</keyword>
<feature type="transmembrane region" description="Helical" evidence="11">
    <location>
        <begin position="515"/>
        <end position="538"/>
    </location>
</feature>
<dbReference type="SUPFAM" id="SSF81665">
    <property type="entry name" value="Calcium ATPase, transmembrane domain M"/>
    <property type="match status" value="1"/>
</dbReference>
<dbReference type="NCBIfam" id="TIGR01525">
    <property type="entry name" value="ATPase-IB_hvy"/>
    <property type="match status" value="1"/>
</dbReference>
<evidence type="ECO:0000256" key="3">
    <source>
        <dbReference type="ARBA" id="ARBA00022475"/>
    </source>
</evidence>
<dbReference type="EMBL" id="QGHC01000009">
    <property type="protein sequence ID" value="PWK85340.1"/>
    <property type="molecule type" value="Genomic_DNA"/>
</dbReference>
<dbReference type="InterPro" id="IPR007029">
    <property type="entry name" value="YHS_dom"/>
</dbReference>
<dbReference type="InterPro" id="IPR009078">
    <property type="entry name" value="Ferritin-like_SF"/>
</dbReference>
<feature type="region of interest" description="Disordered" evidence="12">
    <location>
        <begin position="78"/>
        <end position="129"/>
    </location>
</feature>
<keyword evidence="15" id="KW-1185">Reference proteome</keyword>
<feature type="domain" description="TRASH" evidence="13">
    <location>
        <begin position="19"/>
        <end position="56"/>
    </location>
</feature>
<dbReference type="FunFam" id="2.70.150.10:FF:000020">
    <property type="entry name" value="Copper-exporting P-type ATPase A"/>
    <property type="match status" value="1"/>
</dbReference>
<evidence type="ECO:0000259" key="13">
    <source>
        <dbReference type="SMART" id="SM00746"/>
    </source>
</evidence>
<dbReference type="GO" id="GO:0016887">
    <property type="term" value="F:ATP hydrolysis activity"/>
    <property type="evidence" value="ECO:0007669"/>
    <property type="project" value="InterPro"/>
</dbReference>
<dbReference type="Pfam" id="PF04945">
    <property type="entry name" value="YHS"/>
    <property type="match status" value="2"/>
</dbReference>
<evidence type="ECO:0000313" key="15">
    <source>
        <dbReference type="Proteomes" id="UP000245812"/>
    </source>
</evidence>
<dbReference type="InterPro" id="IPR027256">
    <property type="entry name" value="P-typ_ATPase_IB"/>
</dbReference>
<reference evidence="14 15" key="1">
    <citation type="submission" date="2018-05" db="EMBL/GenBank/DDBJ databases">
        <title>Genomic Encyclopedia of Type Strains, Phase IV (KMG-IV): sequencing the most valuable type-strain genomes for metagenomic binning, comparative biology and taxonomic classification.</title>
        <authorList>
            <person name="Goeker M."/>
        </authorList>
    </citation>
    <scope>NUCLEOTIDE SEQUENCE [LARGE SCALE GENOMIC DNA]</scope>
    <source>
        <strain evidence="14 15">DSM 14263</strain>
    </source>
</reference>
<comment type="subcellular location">
    <subcellularLocation>
        <location evidence="1">Cell membrane</location>
        <topology evidence="1">Multi-pass membrane protein</topology>
    </subcellularLocation>
</comment>
<evidence type="ECO:0000256" key="2">
    <source>
        <dbReference type="ARBA" id="ARBA00006024"/>
    </source>
</evidence>
<organism evidence="14 15">
    <name type="scientific">Fulvimonas soli</name>
    <dbReference type="NCBI Taxonomy" id="155197"/>
    <lineage>
        <taxon>Bacteria</taxon>
        <taxon>Pseudomonadati</taxon>
        <taxon>Pseudomonadota</taxon>
        <taxon>Gammaproteobacteria</taxon>
        <taxon>Lysobacterales</taxon>
        <taxon>Rhodanobacteraceae</taxon>
        <taxon>Fulvimonas</taxon>
    </lineage>
</organism>
<feature type="domain" description="TRASH" evidence="13">
    <location>
        <begin position="128"/>
        <end position="166"/>
    </location>
</feature>
<dbReference type="GO" id="GO:0005524">
    <property type="term" value="F:ATP binding"/>
    <property type="evidence" value="ECO:0007669"/>
    <property type="project" value="UniProtKB-UniRule"/>
</dbReference>
<dbReference type="SUPFAM" id="SSF56784">
    <property type="entry name" value="HAD-like"/>
    <property type="match status" value="1"/>
</dbReference>
<dbReference type="GO" id="GO:0005507">
    <property type="term" value="F:copper ion binding"/>
    <property type="evidence" value="ECO:0007669"/>
    <property type="project" value="TreeGrafter"/>
</dbReference>
<evidence type="ECO:0000256" key="10">
    <source>
        <dbReference type="ARBA" id="ARBA00023136"/>
    </source>
</evidence>
<feature type="transmembrane region" description="Helical" evidence="11">
    <location>
        <begin position="860"/>
        <end position="879"/>
    </location>
</feature>
<dbReference type="InterPro" id="IPR045800">
    <property type="entry name" value="HMBD"/>
</dbReference>
<protein>
    <submittedName>
        <fullName evidence="14">Cu+-exporting ATPase</fullName>
    </submittedName>
</protein>
<feature type="compositionally biased region" description="Basic and acidic residues" evidence="12">
    <location>
        <begin position="88"/>
        <end position="129"/>
    </location>
</feature>
<evidence type="ECO:0000256" key="12">
    <source>
        <dbReference type="SAM" id="MobiDB-lite"/>
    </source>
</evidence>
<keyword evidence="9 11" id="KW-1133">Transmembrane helix</keyword>
<keyword evidence="8" id="KW-1278">Translocase</keyword>
<feature type="transmembrane region" description="Helical" evidence="11">
    <location>
        <begin position="230"/>
        <end position="250"/>
    </location>
</feature>
<dbReference type="SUPFAM" id="SSF47240">
    <property type="entry name" value="Ferritin-like"/>
    <property type="match status" value="2"/>
</dbReference>
<gene>
    <name evidence="14" type="ORF">C7456_109114</name>
</gene>
<dbReference type="InterPro" id="IPR008250">
    <property type="entry name" value="ATPase_P-typ_transduc_dom_A_sf"/>
</dbReference>
<proteinExistence type="inferred from homology"/>
<keyword evidence="6 11" id="KW-0547">Nucleotide-binding</keyword>
<dbReference type="Pfam" id="PF00702">
    <property type="entry name" value="Hydrolase"/>
    <property type="match status" value="1"/>
</dbReference>
<dbReference type="NCBIfam" id="TIGR01511">
    <property type="entry name" value="ATPase-IB1_Cu"/>
    <property type="match status" value="1"/>
</dbReference>
<dbReference type="Gene3D" id="2.70.150.10">
    <property type="entry name" value="Calcium-transporting ATPase, cytoplasmic transduction domain A"/>
    <property type="match status" value="1"/>
</dbReference>
<dbReference type="GO" id="GO:0043682">
    <property type="term" value="F:P-type divalent copper transporter activity"/>
    <property type="evidence" value="ECO:0007669"/>
    <property type="project" value="TreeGrafter"/>
</dbReference>
<dbReference type="InterPro" id="IPR036412">
    <property type="entry name" value="HAD-like_sf"/>
</dbReference>
<dbReference type="OrthoDB" id="9814270at2"/>
<dbReference type="Pfam" id="PF19335">
    <property type="entry name" value="HMBD"/>
    <property type="match status" value="1"/>
</dbReference>
<evidence type="ECO:0000256" key="6">
    <source>
        <dbReference type="ARBA" id="ARBA00022741"/>
    </source>
</evidence>
<dbReference type="InterPro" id="IPR018303">
    <property type="entry name" value="ATPase_P-typ_P_site"/>
</dbReference>
<accession>A0A316HYU8</accession>
<feature type="transmembrane region" description="Helical" evidence="11">
    <location>
        <begin position="487"/>
        <end position="509"/>
    </location>
</feature>
<dbReference type="Gene3D" id="1.10.620.20">
    <property type="entry name" value="Ribonucleotide Reductase, subunit A"/>
    <property type="match status" value="2"/>
</dbReference>
<dbReference type="GO" id="GO:0055070">
    <property type="term" value="P:copper ion homeostasis"/>
    <property type="evidence" value="ECO:0007669"/>
    <property type="project" value="TreeGrafter"/>
</dbReference>
<evidence type="ECO:0000256" key="7">
    <source>
        <dbReference type="ARBA" id="ARBA00022840"/>
    </source>
</evidence>
<dbReference type="GO" id="GO:0005886">
    <property type="term" value="C:plasma membrane"/>
    <property type="evidence" value="ECO:0007669"/>
    <property type="project" value="UniProtKB-SubCell"/>
</dbReference>
<evidence type="ECO:0000256" key="1">
    <source>
        <dbReference type="ARBA" id="ARBA00004651"/>
    </source>
</evidence>
<dbReference type="SUPFAM" id="SSF81653">
    <property type="entry name" value="Calcium ATPase, transduction domain A"/>
    <property type="match status" value="1"/>
</dbReference>
<dbReference type="RefSeq" id="WP_109724209.1">
    <property type="nucleotide sequence ID" value="NZ_MSZV01000010.1"/>
</dbReference>
<dbReference type="Pfam" id="PF00122">
    <property type="entry name" value="E1-E2_ATPase"/>
    <property type="match status" value="1"/>
</dbReference>
<comment type="caution">
    <text evidence="14">The sequence shown here is derived from an EMBL/GenBank/DDBJ whole genome shotgun (WGS) entry which is preliminary data.</text>
</comment>
<dbReference type="GO" id="GO:0016491">
    <property type="term" value="F:oxidoreductase activity"/>
    <property type="evidence" value="ECO:0007669"/>
    <property type="project" value="InterPro"/>
</dbReference>
<evidence type="ECO:0000256" key="4">
    <source>
        <dbReference type="ARBA" id="ARBA00022692"/>
    </source>
</evidence>
<name>A0A316HYU8_9GAMM</name>
<dbReference type="NCBIfam" id="TIGR01494">
    <property type="entry name" value="ATPase_P-type"/>
    <property type="match status" value="1"/>
</dbReference>
<dbReference type="InterPro" id="IPR001757">
    <property type="entry name" value="P_typ_ATPase"/>
</dbReference>